<dbReference type="InterPro" id="IPR000182">
    <property type="entry name" value="GNAT_dom"/>
</dbReference>
<gene>
    <name evidence="4" type="ORF">CUTER_09750</name>
</gene>
<dbReference type="AlphaFoldDB" id="A0A0G3HIZ3"/>
<dbReference type="PATRIC" id="fig|1072256.5.peg.1921"/>
<dbReference type="RefSeq" id="WP_047260234.1">
    <property type="nucleotide sequence ID" value="NZ_CP011546.1"/>
</dbReference>
<dbReference type="PANTHER" id="PTHR43877">
    <property type="entry name" value="AMINOALKYLPHOSPHONATE N-ACETYLTRANSFERASE-RELATED-RELATED"/>
    <property type="match status" value="1"/>
</dbReference>
<accession>A0A0G3HIZ3</accession>
<evidence type="ECO:0000313" key="5">
    <source>
        <dbReference type="Proteomes" id="UP000035548"/>
    </source>
</evidence>
<dbReference type="Pfam" id="PF13673">
    <property type="entry name" value="Acetyltransf_10"/>
    <property type="match status" value="1"/>
</dbReference>
<dbReference type="SUPFAM" id="SSF55729">
    <property type="entry name" value="Acyl-CoA N-acyltransferases (Nat)"/>
    <property type="match status" value="1"/>
</dbReference>
<evidence type="ECO:0000259" key="3">
    <source>
        <dbReference type="PROSITE" id="PS51186"/>
    </source>
</evidence>
<dbReference type="GO" id="GO:0016747">
    <property type="term" value="F:acyltransferase activity, transferring groups other than amino-acyl groups"/>
    <property type="evidence" value="ECO:0007669"/>
    <property type="project" value="InterPro"/>
</dbReference>
<dbReference type="STRING" id="1072256.CUTER_09750"/>
<dbReference type="EMBL" id="CP011546">
    <property type="protein sequence ID" value="AKK11918.1"/>
    <property type="molecule type" value="Genomic_DNA"/>
</dbReference>
<dbReference type="CDD" id="cd04301">
    <property type="entry name" value="NAT_SF"/>
    <property type="match status" value="1"/>
</dbReference>
<dbReference type="Gene3D" id="3.40.630.30">
    <property type="match status" value="1"/>
</dbReference>
<dbReference type="KEGG" id="cut:CUTER_09750"/>
<dbReference type="OrthoDB" id="9796171at2"/>
<reference evidence="4 5" key="1">
    <citation type="journal article" date="2015" name="Genome Announc.">
        <title>Virulence Factor Genes Detected in the Complete Genome Sequence of Corynebacterium uterequi DSM 45634, Isolated from the Uterus of a Maiden Mare.</title>
        <authorList>
            <person name="Ruckert C."/>
            <person name="Kriete M."/>
            <person name="Jaenicke S."/>
            <person name="Winkler A."/>
            <person name="Tauch A."/>
        </authorList>
    </citation>
    <scope>NUCLEOTIDE SEQUENCE [LARGE SCALE GENOMIC DNA]</scope>
    <source>
        <strain evidence="4 5">DSM 45634</strain>
    </source>
</reference>
<feature type="domain" description="N-acetyltransferase" evidence="3">
    <location>
        <begin position="8"/>
        <end position="154"/>
    </location>
</feature>
<dbReference type="InterPro" id="IPR050832">
    <property type="entry name" value="Bact_Acetyltransf"/>
</dbReference>
<organism evidence="4 5">
    <name type="scientific">Corynebacterium uterequi</name>
    <dbReference type="NCBI Taxonomy" id="1072256"/>
    <lineage>
        <taxon>Bacteria</taxon>
        <taxon>Bacillati</taxon>
        <taxon>Actinomycetota</taxon>
        <taxon>Actinomycetes</taxon>
        <taxon>Mycobacteriales</taxon>
        <taxon>Corynebacteriaceae</taxon>
        <taxon>Corynebacterium</taxon>
    </lineage>
</organism>
<evidence type="ECO:0000313" key="4">
    <source>
        <dbReference type="EMBL" id="AKK11918.1"/>
    </source>
</evidence>
<keyword evidence="1 4" id="KW-0808">Transferase</keyword>
<dbReference type="InterPro" id="IPR016181">
    <property type="entry name" value="Acyl_CoA_acyltransferase"/>
</dbReference>
<reference evidence="5" key="2">
    <citation type="submission" date="2015-05" db="EMBL/GenBank/DDBJ databases">
        <title>Complete genome sequence of Corynebacterium uterequi DSM 45634, isolated from the uterus of a maiden mare.</title>
        <authorList>
            <person name="Ruckert C."/>
            <person name="Albersmeier A."/>
            <person name="Winkler A."/>
            <person name="Tauch A."/>
        </authorList>
    </citation>
    <scope>NUCLEOTIDE SEQUENCE [LARGE SCALE GENOMIC DNA]</scope>
    <source>
        <strain evidence="5">DSM 45634</strain>
    </source>
</reference>
<sequence>MAPSLHVAPLRDLSATEVHDLFRLRCDVFVVEQQCAYPELDGVDAREDTVHVVARDAGRVVGTARVFPLDSVAGPASCIGRFVVAPSHRGTGLAERIMAAALNEARARWPERDILIAAQLALAEYYEQRYGYAREDEPFDDAGILHTWMRLPAR</sequence>
<keyword evidence="5" id="KW-1185">Reference proteome</keyword>
<dbReference type="PROSITE" id="PS51186">
    <property type="entry name" value="GNAT"/>
    <property type="match status" value="1"/>
</dbReference>
<evidence type="ECO:0000256" key="2">
    <source>
        <dbReference type="ARBA" id="ARBA00023315"/>
    </source>
</evidence>
<proteinExistence type="predicted"/>
<dbReference type="PANTHER" id="PTHR43877:SF2">
    <property type="entry name" value="AMINOALKYLPHOSPHONATE N-ACETYLTRANSFERASE-RELATED"/>
    <property type="match status" value="1"/>
</dbReference>
<protein>
    <submittedName>
        <fullName evidence="4">Putative acyltransferase</fullName>
    </submittedName>
</protein>
<keyword evidence="2 4" id="KW-0012">Acyltransferase</keyword>
<dbReference type="Proteomes" id="UP000035548">
    <property type="component" value="Chromosome"/>
</dbReference>
<name>A0A0G3HIZ3_9CORY</name>
<evidence type="ECO:0000256" key="1">
    <source>
        <dbReference type="ARBA" id="ARBA00022679"/>
    </source>
</evidence>